<feature type="transmembrane region" description="Helical" evidence="1">
    <location>
        <begin position="312"/>
        <end position="329"/>
    </location>
</feature>
<dbReference type="Gene3D" id="3.90.226.10">
    <property type="entry name" value="2-enoyl-CoA Hydratase, Chain A, domain 1"/>
    <property type="match status" value="1"/>
</dbReference>
<evidence type="ECO:0000259" key="2">
    <source>
        <dbReference type="Pfam" id="PF24961"/>
    </source>
</evidence>
<feature type="domain" description="NfeD1b N-terminal" evidence="3">
    <location>
        <begin position="56"/>
        <end position="217"/>
    </location>
</feature>
<dbReference type="CDD" id="cd07020">
    <property type="entry name" value="Clp_protease_NfeD_1"/>
    <property type="match status" value="1"/>
</dbReference>
<proteinExistence type="predicted"/>
<evidence type="ECO:0000256" key="1">
    <source>
        <dbReference type="SAM" id="Phobius"/>
    </source>
</evidence>
<organism evidence="4 5">
    <name type="scientific">Candidatus Acidiferrum panamense</name>
    <dbReference type="NCBI Taxonomy" id="2741543"/>
    <lineage>
        <taxon>Bacteria</taxon>
        <taxon>Pseudomonadati</taxon>
        <taxon>Acidobacteriota</taxon>
        <taxon>Terriglobia</taxon>
        <taxon>Candidatus Acidiferrales</taxon>
        <taxon>Candidatus Acidiferrum</taxon>
    </lineage>
</organism>
<protein>
    <submittedName>
        <fullName evidence="4">Nodulation protein NfeD</fullName>
    </submittedName>
</protein>
<dbReference type="EMBL" id="JACDQQ010002142">
    <property type="protein sequence ID" value="MBA0087706.1"/>
    <property type="molecule type" value="Genomic_DNA"/>
</dbReference>
<sequence length="337" mass="36093">MTALAPFERSAFRFRRASAAAGFLVFSAIGTLQAMLLPPSSSADMPASSPLVLELKLDGEVEPILATYIDEGLADAARRHASLVLITMDTPGGLSDSMKDIIQHILASPVPVAVYVSPTGARGASAGFYILLSADIAAMAPGTHAGAASPIIAIGGFPQQIDEVFRRKINQDAMAFLRSFTVRRGRNPELAEKAITESKAFTERECLDGKMIDLIVNTSDDLIRELDGRTITRFDGTKVTLVLKSAVRAPFELSARQRFLARIVEPDVFFVLLILGVLGLYTEFTHPGVIAPGVIGGICLILALYAMHFLPVNLAGLFLIVLSLAFFILEAKAPSHG</sequence>
<dbReference type="Proteomes" id="UP000567293">
    <property type="component" value="Unassembled WGS sequence"/>
</dbReference>
<dbReference type="AlphaFoldDB" id="A0A7V8SZ81"/>
<gene>
    <name evidence="4" type="ORF">HRJ53_22200</name>
</gene>
<dbReference type="InterPro" id="IPR052165">
    <property type="entry name" value="Membrane_assoc_protease"/>
</dbReference>
<keyword evidence="1" id="KW-0472">Membrane</keyword>
<dbReference type="InterPro" id="IPR029045">
    <property type="entry name" value="ClpP/crotonase-like_dom_sf"/>
</dbReference>
<feature type="transmembrane region" description="Helical" evidence="1">
    <location>
        <begin position="288"/>
        <end position="306"/>
    </location>
</feature>
<name>A0A7V8SZ81_9BACT</name>
<keyword evidence="1" id="KW-0812">Transmembrane</keyword>
<accession>A0A7V8SZ81</accession>
<keyword evidence="1" id="KW-1133">Transmembrane helix</keyword>
<dbReference type="InterPro" id="IPR056738">
    <property type="entry name" value="NfeD1b_N"/>
</dbReference>
<keyword evidence="5" id="KW-1185">Reference proteome</keyword>
<dbReference type="PANTHER" id="PTHR33507:SF4">
    <property type="entry name" value="NODULATION COMPETITIVENESS PROTEIN NFED"/>
    <property type="match status" value="1"/>
</dbReference>
<dbReference type="Pfam" id="PF25145">
    <property type="entry name" value="NfeD1b_N"/>
    <property type="match status" value="1"/>
</dbReference>
<dbReference type="PANTHER" id="PTHR33507">
    <property type="entry name" value="INNER MEMBRANE PROTEIN YBBJ"/>
    <property type="match status" value="1"/>
</dbReference>
<dbReference type="InterPro" id="IPR056739">
    <property type="entry name" value="NfeD_membrane"/>
</dbReference>
<dbReference type="Pfam" id="PF24961">
    <property type="entry name" value="NfeD_membrane"/>
    <property type="match status" value="1"/>
</dbReference>
<feature type="non-terminal residue" evidence="4">
    <location>
        <position position="337"/>
    </location>
</feature>
<evidence type="ECO:0000313" key="5">
    <source>
        <dbReference type="Proteomes" id="UP000567293"/>
    </source>
</evidence>
<evidence type="ECO:0000313" key="4">
    <source>
        <dbReference type="EMBL" id="MBA0087706.1"/>
    </source>
</evidence>
<feature type="domain" description="NfeD integral membrane" evidence="2">
    <location>
        <begin position="268"/>
        <end position="337"/>
    </location>
</feature>
<dbReference type="SUPFAM" id="SSF52096">
    <property type="entry name" value="ClpP/crotonase"/>
    <property type="match status" value="1"/>
</dbReference>
<reference evidence="4" key="1">
    <citation type="submission" date="2020-06" db="EMBL/GenBank/DDBJ databases">
        <title>Legume-microbial interactions unlock mineral nutrients during tropical forest succession.</title>
        <authorList>
            <person name="Epihov D.Z."/>
        </authorList>
    </citation>
    <scope>NUCLEOTIDE SEQUENCE [LARGE SCALE GENOMIC DNA]</scope>
    <source>
        <strain evidence="4">Pan2503</strain>
    </source>
</reference>
<evidence type="ECO:0000259" key="3">
    <source>
        <dbReference type="Pfam" id="PF25145"/>
    </source>
</evidence>
<feature type="transmembrane region" description="Helical" evidence="1">
    <location>
        <begin position="259"/>
        <end position="281"/>
    </location>
</feature>
<comment type="caution">
    <text evidence="4">The sequence shown here is derived from an EMBL/GenBank/DDBJ whole genome shotgun (WGS) entry which is preliminary data.</text>
</comment>